<accession>A0A365P0L7</accession>
<name>A0A365P0L7_9FLAO</name>
<dbReference type="OrthoDB" id="1420433at2"/>
<feature type="signal peptide" evidence="1">
    <location>
        <begin position="1"/>
        <end position="22"/>
    </location>
</feature>
<keyword evidence="1" id="KW-0732">Signal</keyword>
<evidence type="ECO:0000313" key="3">
    <source>
        <dbReference type="Proteomes" id="UP000253319"/>
    </source>
</evidence>
<sequence length="335" mass="38025">MRKKFLVIQFVFALFLSSKSNAQTADDIQNIALLLGDALFFSEQYIQPATDAAIYQSSSGWIVSPKKKERWKVTLGLHANAFFVPKNDREFTIQNSDFSFFEIEGAALAVVPTAMGNSNQVYLIGEIGGEQVRLETPRGVNQESIVYPYLQGTIELPYGFEFIGRYSTKTKLKKGYYQVYGFGLKHNFSQYFSKLEAKKINFALATIYSNEEISFDFLDINTAYGNLGINKLTSTVDTFHFIFSASKEFKKFELISNLIVNTSNFEYIVSGQKGEIEEIIPLQQTINSLLETIAERKTNVIGEISGRYQFDKFYLQSSFAFGKFANLNLGVQYQF</sequence>
<protein>
    <submittedName>
        <fullName evidence="2">Uncharacterized protein</fullName>
    </submittedName>
</protein>
<reference evidence="2 3" key="1">
    <citation type="submission" date="2018-06" db="EMBL/GenBank/DDBJ databases">
        <title>Flavobacterium tibetense sp. nov., isolated from a wetland YonghuCo on Tibetan Plateau.</title>
        <authorList>
            <person name="Xing P."/>
            <person name="Phurbu D."/>
            <person name="Lu H."/>
        </authorList>
    </citation>
    <scope>NUCLEOTIDE SEQUENCE [LARGE SCALE GENOMIC DNA]</scope>
    <source>
        <strain evidence="2 3">YH5</strain>
    </source>
</reference>
<dbReference type="Pfam" id="PF20230">
    <property type="entry name" value="DUF6588"/>
    <property type="match status" value="1"/>
</dbReference>
<comment type="caution">
    <text evidence="2">The sequence shown here is derived from an EMBL/GenBank/DDBJ whole genome shotgun (WGS) entry which is preliminary data.</text>
</comment>
<proteinExistence type="predicted"/>
<gene>
    <name evidence="2" type="ORF">DPN68_08780</name>
</gene>
<dbReference type="InterPro" id="IPR046495">
    <property type="entry name" value="DUF6588"/>
</dbReference>
<keyword evidence="3" id="KW-1185">Reference proteome</keyword>
<dbReference type="EMBL" id="QLST01000010">
    <property type="protein sequence ID" value="RBA28002.1"/>
    <property type="molecule type" value="Genomic_DNA"/>
</dbReference>
<dbReference type="AlphaFoldDB" id="A0A365P0L7"/>
<dbReference type="Proteomes" id="UP000253319">
    <property type="component" value="Unassembled WGS sequence"/>
</dbReference>
<organism evidence="2 3">
    <name type="scientific">Flavobacterium tibetense</name>
    <dbReference type="NCBI Taxonomy" id="2233533"/>
    <lineage>
        <taxon>Bacteria</taxon>
        <taxon>Pseudomonadati</taxon>
        <taxon>Bacteroidota</taxon>
        <taxon>Flavobacteriia</taxon>
        <taxon>Flavobacteriales</taxon>
        <taxon>Flavobacteriaceae</taxon>
        <taxon>Flavobacterium</taxon>
    </lineage>
</organism>
<feature type="chain" id="PRO_5016696057" evidence="1">
    <location>
        <begin position="23"/>
        <end position="335"/>
    </location>
</feature>
<evidence type="ECO:0000256" key="1">
    <source>
        <dbReference type="SAM" id="SignalP"/>
    </source>
</evidence>
<evidence type="ECO:0000313" key="2">
    <source>
        <dbReference type="EMBL" id="RBA28002.1"/>
    </source>
</evidence>